<sequence length="208" mass="25104">MKDITSPNFSLELHHHELLQWVTNYLNKFKTKAHQNKIKNNSKHSLELEKLAIERNFKNYADLSGFISEVQQNIKESRTGLEYQTCLNRDYDLTKDIYYIFSAYATIDYEFWLEDWGPPVRTSTIEKYTIWVNFDEVSGKEIRSIRPVNYEYINAIKTVYEDKERIIVLNTIDEVFQWMWKWRGYAIIEKSFHQELIKKFPSLKKHLM</sequence>
<dbReference type="RefSeq" id="WP_289412527.1">
    <property type="nucleotide sequence ID" value="NZ_JAQIBD010000001.1"/>
</dbReference>
<reference evidence="1" key="1">
    <citation type="submission" date="2023-01" db="EMBL/GenBank/DDBJ databases">
        <title>Sulfurovum sp. zt1-1 genome assembly.</title>
        <authorList>
            <person name="Wang J."/>
        </authorList>
    </citation>
    <scope>NUCLEOTIDE SEQUENCE</scope>
    <source>
        <strain evidence="1">Zt1-1</strain>
    </source>
</reference>
<evidence type="ECO:0000313" key="1">
    <source>
        <dbReference type="EMBL" id="MDM5271203.1"/>
    </source>
</evidence>
<keyword evidence="2" id="KW-1185">Reference proteome</keyword>
<proteinExistence type="predicted"/>
<comment type="caution">
    <text evidence="1">The sequence shown here is derived from an EMBL/GenBank/DDBJ whole genome shotgun (WGS) entry which is preliminary data.</text>
</comment>
<protein>
    <submittedName>
        <fullName evidence="1">Uncharacterized protein</fullName>
    </submittedName>
</protein>
<evidence type="ECO:0000313" key="2">
    <source>
        <dbReference type="Proteomes" id="UP001169069"/>
    </source>
</evidence>
<gene>
    <name evidence="1" type="ORF">PGH07_03350</name>
</gene>
<dbReference type="EMBL" id="JAQIBD010000001">
    <property type="protein sequence ID" value="MDM5271203.1"/>
    <property type="molecule type" value="Genomic_DNA"/>
</dbReference>
<dbReference type="Proteomes" id="UP001169069">
    <property type="component" value="Unassembled WGS sequence"/>
</dbReference>
<accession>A0ABT7QWJ0</accession>
<name>A0ABT7QWJ0_9BACT</name>
<organism evidence="1 2">
    <name type="scientific">Sulfurovum zhangzhouensis</name>
    <dbReference type="NCBI Taxonomy" id="3019067"/>
    <lineage>
        <taxon>Bacteria</taxon>
        <taxon>Pseudomonadati</taxon>
        <taxon>Campylobacterota</taxon>
        <taxon>Epsilonproteobacteria</taxon>
        <taxon>Campylobacterales</taxon>
        <taxon>Sulfurovaceae</taxon>
        <taxon>Sulfurovum</taxon>
    </lineage>
</organism>